<dbReference type="InterPro" id="IPR026961">
    <property type="entry name" value="PGG_dom"/>
</dbReference>
<dbReference type="OrthoDB" id="902644at2759"/>
<keyword evidence="4 8" id="KW-1133">Transmembrane helix</keyword>
<dbReference type="EMBL" id="NKXS01000455">
    <property type="protein sequence ID" value="PIN24182.1"/>
    <property type="molecule type" value="Genomic_DNA"/>
</dbReference>
<dbReference type="GO" id="GO:0005886">
    <property type="term" value="C:plasma membrane"/>
    <property type="evidence" value="ECO:0007669"/>
    <property type="project" value="TreeGrafter"/>
</dbReference>
<feature type="region of interest" description="Disordered" evidence="7">
    <location>
        <begin position="1"/>
        <end position="42"/>
    </location>
</feature>
<feature type="domain" description="PGG" evidence="9">
    <location>
        <begin position="90"/>
        <end position="199"/>
    </location>
</feature>
<evidence type="ECO:0000256" key="8">
    <source>
        <dbReference type="SAM" id="Phobius"/>
    </source>
</evidence>
<dbReference type="AlphaFoldDB" id="A0A2G9I356"/>
<evidence type="ECO:0000256" key="1">
    <source>
        <dbReference type="ARBA" id="ARBA00004141"/>
    </source>
</evidence>
<evidence type="ECO:0000256" key="4">
    <source>
        <dbReference type="ARBA" id="ARBA00022989"/>
    </source>
</evidence>
<proteinExistence type="predicted"/>
<gene>
    <name evidence="10" type="ORF">CDL12_03086</name>
</gene>
<evidence type="ECO:0000256" key="7">
    <source>
        <dbReference type="SAM" id="MobiDB-lite"/>
    </source>
</evidence>
<sequence length="263" mass="29627">MKTYEASEKWSKSGLPPRQPQQIDEPEISYADEEYEKPKISSKATMKAKHVIPIFSRRKAIKAGFGKKRVKSTQKSKSNKKREKHQKYREALTNTKDTMTLVATLIATFTYSSGINPPGGLYQDGPLMGTPVAARRTAFKVFTVCNNIALCLALIVVVHLFRIIPIKRKLLVRMLLLAFCYTLAAISFMASAYVAALVVIAKPVIPPRNGLDWTIMLMLTVCGVIGIVTACNRVLLLRRWRMKKIQDGSTRLGKSRKRDKKDR</sequence>
<comment type="subcellular location">
    <subcellularLocation>
        <location evidence="1">Membrane</location>
        <topology evidence="1">Multi-pass membrane protein</topology>
    </subcellularLocation>
</comment>
<dbReference type="PANTHER" id="PTHR24186:SF38">
    <property type="entry name" value="ANKYRIN REPEAT FAMILY PROTEIN"/>
    <property type="match status" value="1"/>
</dbReference>
<reference evidence="11" key="1">
    <citation type="journal article" date="2018" name="Gigascience">
        <title>Genome assembly of the Pink Ipe (Handroanthus impetiginosus, Bignoniaceae), a highly valued, ecologically keystone Neotropical timber forest tree.</title>
        <authorList>
            <person name="Silva-Junior O.B."/>
            <person name="Grattapaglia D."/>
            <person name="Novaes E."/>
            <person name="Collevatti R.G."/>
        </authorList>
    </citation>
    <scope>NUCLEOTIDE SEQUENCE [LARGE SCALE GENOMIC DNA]</scope>
    <source>
        <strain evidence="11">cv. UFG-1</strain>
    </source>
</reference>
<evidence type="ECO:0000313" key="10">
    <source>
        <dbReference type="EMBL" id="PIN24182.1"/>
    </source>
</evidence>
<keyword evidence="6 8" id="KW-0472">Membrane</keyword>
<feature type="transmembrane region" description="Helical" evidence="8">
    <location>
        <begin position="175"/>
        <end position="201"/>
    </location>
</feature>
<evidence type="ECO:0000256" key="3">
    <source>
        <dbReference type="ARBA" id="ARBA00022737"/>
    </source>
</evidence>
<dbReference type="Pfam" id="PF13962">
    <property type="entry name" value="PGG"/>
    <property type="match status" value="1"/>
</dbReference>
<organism evidence="10 11">
    <name type="scientific">Handroanthus impetiginosus</name>
    <dbReference type="NCBI Taxonomy" id="429701"/>
    <lineage>
        <taxon>Eukaryota</taxon>
        <taxon>Viridiplantae</taxon>
        <taxon>Streptophyta</taxon>
        <taxon>Embryophyta</taxon>
        <taxon>Tracheophyta</taxon>
        <taxon>Spermatophyta</taxon>
        <taxon>Magnoliopsida</taxon>
        <taxon>eudicotyledons</taxon>
        <taxon>Gunneridae</taxon>
        <taxon>Pentapetalae</taxon>
        <taxon>asterids</taxon>
        <taxon>lamiids</taxon>
        <taxon>Lamiales</taxon>
        <taxon>Bignoniaceae</taxon>
        <taxon>Crescentiina</taxon>
        <taxon>Tabebuia alliance</taxon>
        <taxon>Handroanthus</taxon>
    </lineage>
</organism>
<keyword evidence="5" id="KW-0040">ANK repeat</keyword>
<feature type="compositionally biased region" description="Basic and acidic residues" evidence="7">
    <location>
        <begin position="1"/>
        <end position="11"/>
    </location>
</feature>
<accession>A0A2G9I356</accession>
<evidence type="ECO:0000256" key="5">
    <source>
        <dbReference type="ARBA" id="ARBA00023043"/>
    </source>
</evidence>
<evidence type="ECO:0000313" key="11">
    <source>
        <dbReference type="Proteomes" id="UP000231279"/>
    </source>
</evidence>
<dbReference type="PANTHER" id="PTHR24186">
    <property type="entry name" value="PROTEIN PHOSPHATASE 1 REGULATORY SUBUNIT"/>
    <property type="match status" value="1"/>
</dbReference>
<evidence type="ECO:0000256" key="2">
    <source>
        <dbReference type="ARBA" id="ARBA00022692"/>
    </source>
</evidence>
<protein>
    <recommendedName>
        <fullName evidence="9">PGG domain-containing protein</fullName>
    </recommendedName>
</protein>
<name>A0A2G9I356_9LAMI</name>
<dbReference type="Proteomes" id="UP000231279">
    <property type="component" value="Unassembled WGS sequence"/>
</dbReference>
<feature type="transmembrane region" description="Helical" evidence="8">
    <location>
        <begin position="213"/>
        <end position="236"/>
    </location>
</feature>
<feature type="compositionally biased region" description="Acidic residues" evidence="7">
    <location>
        <begin position="24"/>
        <end position="35"/>
    </location>
</feature>
<keyword evidence="3" id="KW-0677">Repeat</keyword>
<evidence type="ECO:0000256" key="6">
    <source>
        <dbReference type="ARBA" id="ARBA00023136"/>
    </source>
</evidence>
<feature type="transmembrane region" description="Helical" evidence="8">
    <location>
        <begin position="141"/>
        <end position="163"/>
    </location>
</feature>
<keyword evidence="2 8" id="KW-0812">Transmembrane</keyword>
<comment type="caution">
    <text evidence="10">The sequence shown here is derived from an EMBL/GenBank/DDBJ whole genome shotgun (WGS) entry which is preliminary data.</text>
</comment>
<dbReference type="STRING" id="429701.A0A2G9I356"/>
<evidence type="ECO:0000259" key="9">
    <source>
        <dbReference type="Pfam" id="PF13962"/>
    </source>
</evidence>
<keyword evidence="11" id="KW-1185">Reference proteome</keyword>
<feature type="region of interest" description="Disordered" evidence="7">
    <location>
        <begin position="64"/>
        <end position="86"/>
    </location>
</feature>